<proteinExistence type="predicted"/>
<dbReference type="InterPro" id="IPR021365">
    <property type="entry name" value="DUF2891"/>
</dbReference>
<evidence type="ECO:0000313" key="1">
    <source>
        <dbReference type="EMBL" id="MDN5204831.1"/>
    </source>
</evidence>
<dbReference type="Pfam" id="PF11199">
    <property type="entry name" value="DUF2891"/>
    <property type="match status" value="1"/>
</dbReference>
<sequence length="374" mass="43283">MKIRIIKHLFTVFFCFTSFLVFSQEYNEYLDRDSKGSLKLNVKGASHFAKLALTCIQKEYPNKLNQVLGGDIDLGRPSELHPVFYGCFDWHSSVHGHWMLVRLMKMFPSLPEAKEIRRKLNQNITEKNIGAEIVYFNGKHNKSFERTYGWAWLLKLAEELYTWDDPDAKKWSERMQPLTTLIANKFQNFLPKLNYAIRNGEHPNTAFSMALAWDYAKTVNNQKLMNLIAERSKYYYLKDKNCPTEWEPGGFDFLSPCLSETDIMRRILPNGSFQEWLHKFLPNLAKKRPKIPFKPAVVTDRTDGKFVHLDGLNLSRAWCLYGIASVFKGKKREIILNSANHHILTTLPNIASGDYAGEHWLASFAVYALTVKGD</sequence>
<comment type="caution">
    <text evidence="1">The sequence shown here is derived from an EMBL/GenBank/DDBJ whole genome shotgun (WGS) entry which is preliminary data.</text>
</comment>
<dbReference type="Proteomes" id="UP001172082">
    <property type="component" value="Unassembled WGS sequence"/>
</dbReference>
<dbReference type="RefSeq" id="WP_346754855.1">
    <property type="nucleotide sequence ID" value="NZ_JAUJEA010000013.1"/>
</dbReference>
<name>A0ABT8KVM9_9BACT</name>
<organism evidence="1 2">
    <name type="scientific">Splendidivirga corallicola</name>
    <dbReference type="NCBI Taxonomy" id="3051826"/>
    <lineage>
        <taxon>Bacteria</taxon>
        <taxon>Pseudomonadati</taxon>
        <taxon>Bacteroidota</taxon>
        <taxon>Cytophagia</taxon>
        <taxon>Cytophagales</taxon>
        <taxon>Splendidivirgaceae</taxon>
        <taxon>Splendidivirga</taxon>
    </lineage>
</organism>
<protein>
    <submittedName>
        <fullName evidence="1">DUF2891 domain-containing protein</fullName>
    </submittedName>
</protein>
<evidence type="ECO:0000313" key="2">
    <source>
        <dbReference type="Proteomes" id="UP001172082"/>
    </source>
</evidence>
<gene>
    <name evidence="1" type="ORF">QQ008_25800</name>
</gene>
<dbReference type="EMBL" id="JAUJEA010000013">
    <property type="protein sequence ID" value="MDN5204831.1"/>
    <property type="molecule type" value="Genomic_DNA"/>
</dbReference>
<keyword evidence="2" id="KW-1185">Reference proteome</keyword>
<accession>A0ABT8KVM9</accession>
<reference evidence="1" key="1">
    <citation type="submission" date="2023-06" db="EMBL/GenBank/DDBJ databases">
        <title>Genomic of Parafulvivirga corallium.</title>
        <authorList>
            <person name="Wang G."/>
        </authorList>
    </citation>
    <scope>NUCLEOTIDE SEQUENCE</scope>
    <source>
        <strain evidence="1">BMA10</strain>
    </source>
</reference>